<gene>
    <name evidence="1" type="ORF">PROFUN_09723</name>
</gene>
<dbReference type="Proteomes" id="UP000241769">
    <property type="component" value="Unassembled WGS sequence"/>
</dbReference>
<keyword evidence="2" id="KW-1185">Reference proteome</keyword>
<evidence type="ECO:0000313" key="2">
    <source>
        <dbReference type="Proteomes" id="UP000241769"/>
    </source>
</evidence>
<proteinExistence type="predicted"/>
<organism evidence="1 2">
    <name type="scientific">Planoprotostelium fungivorum</name>
    <dbReference type="NCBI Taxonomy" id="1890364"/>
    <lineage>
        <taxon>Eukaryota</taxon>
        <taxon>Amoebozoa</taxon>
        <taxon>Evosea</taxon>
        <taxon>Variosea</taxon>
        <taxon>Cavosteliida</taxon>
        <taxon>Cavosteliaceae</taxon>
        <taxon>Planoprotostelium</taxon>
    </lineage>
</organism>
<dbReference type="EMBL" id="MDYQ01000102">
    <property type="protein sequence ID" value="PRP82476.1"/>
    <property type="molecule type" value="Genomic_DNA"/>
</dbReference>
<dbReference type="AlphaFoldDB" id="A0A2P6NEU6"/>
<name>A0A2P6NEU6_9EUKA</name>
<comment type="caution">
    <text evidence="1">The sequence shown here is derived from an EMBL/GenBank/DDBJ whole genome shotgun (WGS) entry which is preliminary data.</text>
</comment>
<evidence type="ECO:0000313" key="1">
    <source>
        <dbReference type="EMBL" id="PRP82476.1"/>
    </source>
</evidence>
<accession>A0A2P6NEU6</accession>
<reference evidence="1 2" key="1">
    <citation type="journal article" date="2018" name="Genome Biol. Evol.">
        <title>Multiple Roots of Fruiting Body Formation in Amoebozoa.</title>
        <authorList>
            <person name="Hillmann F."/>
            <person name="Forbes G."/>
            <person name="Novohradska S."/>
            <person name="Ferling I."/>
            <person name="Riege K."/>
            <person name="Groth M."/>
            <person name="Westermann M."/>
            <person name="Marz M."/>
            <person name="Spaller T."/>
            <person name="Winckler T."/>
            <person name="Schaap P."/>
            <person name="Glockner G."/>
        </authorList>
    </citation>
    <scope>NUCLEOTIDE SEQUENCE [LARGE SCALE GENOMIC DNA]</scope>
    <source>
        <strain evidence="1 2">Jena</strain>
    </source>
</reference>
<sequence length="484" mass="55311">MAEARKREFIDLSEEMFIFNQTHKHLKLGMSEKVGGHSLPNGTPTTDNKYVADNSRWKATGPGYSVSYNYLWEKPNRSTLLFVSLCLLYDLSECIDFHPDCLKQVQSTQMLTNVLQRITKQNTGVSENSATKKHIQCMFIEKEHLGFLWFIIILYKQRLIELFGSYVKDQSNQGFFLLHLKLFILLKSNDYNNHVVITVIEVLQLMMEVTTVVNDFSTRSFLKYCNGPDASNGMNKGSHKDQINQFHWEHLCAEVFLFERALLIVFWQIQKSLQTETENKLLAFTASNYSASSIGKKSYTDNKISGGRVPSNILSWLDVCQNFNQLCVYGSGPFFVGSGTNPLIPMKSWTETDFALNIPNNEIFYPRTSKLFQYPSFLPRKLVQIHSNNVLHSSHHMIIFLRGDQIFLDSCIFQDASIKGTIYSEGSPLICHSSCYVIAIHVQEVSLSFKRVINLLWFLSHSESQSLFSIFFVAVSPGPLQGSK</sequence>
<dbReference type="InParanoid" id="A0A2P6NEU6"/>
<protein>
    <submittedName>
        <fullName evidence="1">Uncharacterized protein</fullName>
    </submittedName>
</protein>